<reference evidence="1 2" key="1">
    <citation type="submission" date="2019-10" db="EMBL/GenBank/DDBJ databases">
        <title>Poseidonibacter ostreae sp. nov., isolated from the gut of the Ostrea denselamellosa.</title>
        <authorList>
            <person name="Choi A."/>
        </authorList>
    </citation>
    <scope>NUCLEOTIDE SEQUENCE [LARGE SCALE GENOMIC DNA]</scope>
    <source>
        <strain evidence="1 2">SJOD-M-33</strain>
    </source>
</reference>
<dbReference type="PANTHER" id="PTHR37466">
    <property type="entry name" value="SLR1628 PROTEIN"/>
    <property type="match status" value="1"/>
</dbReference>
<dbReference type="Pfam" id="PF09996">
    <property type="entry name" value="DUF2237"/>
    <property type="match status" value="1"/>
</dbReference>
<dbReference type="RefSeq" id="WP_152279817.1">
    <property type="nucleotide sequence ID" value="NZ_WFKK01000038.1"/>
</dbReference>
<proteinExistence type="predicted"/>
<dbReference type="PANTHER" id="PTHR37466:SF1">
    <property type="entry name" value="SLR1628 PROTEIN"/>
    <property type="match status" value="1"/>
</dbReference>
<evidence type="ECO:0000313" key="2">
    <source>
        <dbReference type="Proteomes" id="UP000472839"/>
    </source>
</evidence>
<accession>A0A6L4WQ72</accession>
<dbReference type="InterPro" id="IPR018714">
    <property type="entry name" value="DUF2237"/>
</dbReference>
<organism evidence="1 2">
    <name type="scientific">Poseidonibacter ostreae</name>
    <dbReference type="NCBI Taxonomy" id="2654171"/>
    <lineage>
        <taxon>Bacteria</taxon>
        <taxon>Pseudomonadati</taxon>
        <taxon>Campylobacterota</taxon>
        <taxon>Epsilonproteobacteria</taxon>
        <taxon>Campylobacterales</taxon>
        <taxon>Arcobacteraceae</taxon>
        <taxon>Poseidonibacter</taxon>
    </lineage>
</organism>
<gene>
    <name evidence="1" type="ORF">GBG19_11650</name>
</gene>
<dbReference type="Proteomes" id="UP000472839">
    <property type="component" value="Unassembled WGS sequence"/>
</dbReference>
<dbReference type="EMBL" id="WFKK01000038">
    <property type="protein sequence ID" value="KAB7886743.1"/>
    <property type="molecule type" value="Genomic_DNA"/>
</dbReference>
<dbReference type="Gene3D" id="3.30.56.110">
    <property type="entry name" value="Protein of unknown function DUF2237"/>
    <property type="match status" value="1"/>
</dbReference>
<protein>
    <submittedName>
        <fullName evidence="1">DUF2237 family protein</fullName>
    </submittedName>
</protein>
<name>A0A6L4WQ72_9BACT</name>
<comment type="caution">
    <text evidence="1">The sequence shown here is derived from an EMBL/GenBank/DDBJ whole genome shotgun (WGS) entry which is preliminary data.</text>
</comment>
<dbReference type="AlphaFoldDB" id="A0A6L4WQ72"/>
<sequence length="118" mass="13058">MQTNILGTNLEICCTSPMTGFYRDGVCRTSPEDTSKHTVCAVLTKEFLVFSKEQGNDLTTPVPQYGFPGLKEGDKWCLCALRWKEAYEAGCAPKIIAEATSNATIAFIPKEVLLEYKI</sequence>
<evidence type="ECO:0000313" key="1">
    <source>
        <dbReference type="EMBL" id="KAB7886743.1"/>
    </source>
</evidence>